<organism evidence="1">
    <name type="scientific">Hydrogenobacter sp</name>
    <dbReference type="NCBI Taxonomy" id="2152829"/>
    <lineage>
        <taxon>Bacteria</taxon>
        <taxon>Pseudomonadati</taxon>
        <taxon>Aquificota</taxon>
        <taxon>Aquificia</taxon>
        <taxon>Aquificales</taxon>
        <taxon>Aquificaceae</taxon>
        <taxon>Hydrogenobacter</taxon>
    </lineage>
</organism>
<reference evidence="1" key="1">
    <citation type="journal article" date="2020" name="mSystems">
        <title>Genome- and Community-Level Interaction Insights into Carbon Utilization and Element Cycling Functions of Hydrothermarchaeota in Hydrothermal Sediment.</title>
        <authorList>
            <person name="Zhou Z."/>
            <person name="Liu Y."/>
            <person name="Xu W."/>
            <person name="Pan J."/>
            <person name="Luo Z.H."/>
            <person name="Li M."/>
        </authorList>
    </citation>
    <scope>NUCLEOTIDE SEQUENCE [LARGE SCALE GENOMIC DNA]</scope>
    <source>
        <strain evidence="1">SpSt-132</strain>
    </source>
</reference>
<gene>
    <name evidence="1" type="ORF">ENO47_02975</name>
</gene>
<comment type="caution">
    <text evidence="1">The sequence shown here is derived from an EMBL/GenBank/DDBJ whole genome shotgun (WGS) entry which is preliminary data.</text>
</comment>
<dbReference type="EMBL" id="DSFP01000031">
    <property type="protein sequence ID" value="HEW45623.1"/>
    <property type="molecule type" value="Genomic_DNA"/>
</dbReference>
<accession>A0A7C2Z2V3</accession>
<name>A0A7C2Z2V3_9AQUI</name>
<dbReference type="AlphaFoldDB" id="A0A7C2Z2V3"/>
<evidence type="ECO:0000313" key="1">
    <source>
        <dbReference type="EMBL" id="HEW45623.1"/>
    </source>
</evidence>
<proteinExistence type="predicted"/>
<sequence length="81" mass="9189">MKKMALLGLMIGLLGFSLPSEISFAKSHSKKHVVHVKDKKAKKKVKKKVAYKRPRYATNINKPQEGDILKLEGMVKDLNEQ</sequence>
<protein>
    <submittedName>
        <fullName evidence="1">Uncharacterized protein</fullName>
    </submittedName>
</protein>